<dbReference type="FunFam" id="1.10.10.10:FF:000001">
    <property type="entry name" value="LysR family transcriptional regulator"/>
    <property type="match status" value="1"/>
</dbReference>
<comment type="similarity">
    <text evidence="1">Belongs to the LysR transcriptional regulatory family.</text>
</comment>
<keyword evidence="4" id="KW-0804">Transcription</keyword>
<proteinExistence type="inferred from homology"/>
<dbReference type="Pfam" id="PF00126">
    <property type="entry name" value="HTH_1"/>
    <property type="match status" value="1"/>
</dbReference>
<protein>
    <submittedName>
        <fullName evidence="6">Transcriptional regulator, LysR family</fullName>
    </submittedName>
</protein>
<dbReference type="InterPro" id="IPR000847">
    <property type="entry name" value="LysR_HTH_N"/>
</dbReference>
<evidence type="ECO:0000256" key="1">
    <source>
        <dbReference type="ARBA" id="ARBA00009437"/>
    </source>
</evidence>
<evidence type="ECO:0000313" key="6">
    <source>
        <dbReference type="EMBL" id="SEN05916.1"/>
    </source>
</evidence>
<dbReference type="InterPro" id="IPR005119">
    <property type="entry name" value="LysR_subst-bd"/>
</dbReference>
<name>A0A1H8DFG3_STIAU</name>
<dbReference type="PROSITE" id="PS50931">
    <property type="entry name" value="HTH_LYSR"/>
    <property type="match status" value="1"/>
</dbReference>
<dbReference type="AlphaFoldDB" id="A0A1H8DFG3"/>
<dbReference type="RefSeq" id="WP_075010876.1">
    <property type="nucleotide sequence ID" value="NZ_FOAP01000029.1"/>
</dbReference>
<feature type="domain" description="HTH lysR-type" evidence="5">
    <location>
        <begin position="5"/>
        <end position="62"/>
    </location>
</feature>
<dbReference type="GO" id="GO:0000976">
    <property type="term" value="F:transcription cis-regulatory region binding"/>
    <property type="evidence" value="ECO:0007669"/>
    <property type="project" value="TreeGrafter"/>
</dbReference>
<evidence type="ECO:0000256" key="4">
    <source>
        <dbReference type="ARBA" id="ARBA00023163"/>
    </source>
</evidence>
<dbReference type="GO" id="GO:0003700">
    <property type="term" value="F:DNA-binding transcription factor activity"/>
    <property type="evidence" value="ECO:0007669"/>
    <property type="project" value="InterPro"/>
</dbReference>
<dbReference type="EMBL" id="FOAP01000029">
    <property type="protein sequence ID" value="SEN05916.1"/>
    <property type="molecule type" value="Genomic_DNA"/>
</dbReference>
<keyword evidence="7" id="KW-1185">Reference proteome</keyword>
<dbReference type="OrthoDB" id="196624at2"/>
<dbReference type="SUPFAM" id="SSF46785">
    <property type="entry name" value="Winged helix' DNA-binding domain"/>
    <property type="match status" value="1"/>
</dbReference>
<organism evidence="6 7">
    <name type="scientific">Stigmatella aurantiaca</name>
    <dbReference type="NCBI Taxonomy" id="41"/>
    <lineage>
        <taxon>Bacteria</taxon>
        <taxon>Pseudomonadati</taxon>
        <taxon>Myxococcota</taxon>
        <taxon>Myxococcia</taxon>
        <taxon>Myxococcales</taxon>
        <taxon>Cystobacterineae</taxon>
        <taxon>Archangiaceae</taxon>
        <taxon>Stigmatella</taxon>
    </lineage>
</organism>
<accession>A0A1H8DFG3</accession>
<dbReference type="Proteomes" id="UP000182719">
    <property type="component" value="Unassembled WGS sequence"/>
</dbReference>
<gene>
    <name evidence="6" type="ORF">SAMN05444354_12961</name>
</gene>
<keyword evidence="3" id="KW-0238">DNA-binding</keyword>
<sequence length="309" mass="33595">MLDAITLDQLRTFVAVVDEGSFSAAGRKLRRVQSAVSHAMANLETQLGVQLWDRSTKIPTLTGEGTVLLAAARRICADVDAFKRMAEGFVEGLESSIALAVDALLPVRALVDLCREFSAKFPSVQLRLYTDTLSAVSELVLEGTCQLGVVGPAAQTQGLERQHLSTVRMIPVAAKNHPLAQLQGPVPTQVLAEYVNIVLSERGGSRQTADQGLLSSNVWRVADLHTKHAFLRAGLGWGNMPEHLVQEELASGQLVRLRPAAWGEDQWVLSLSIVYRPDLSKGPATRWLLERMTELCLRDIGPPQPGPSP</sequence>
<dbReference type="Gene3D" id="1.10.10.10">
    <property type="entry name" value="Winged helix-like DNA-binding domain superfamily/Winged helix DNA-binding domain"/>
    <property type="match status" value="1"/>
</dbReference>
<keyword evidence="2" id="KW-0805">Transcription regulation</keyword>
<dbReference type="PANTHER" id="PTHR30126">
    <property type="entry name" value="HTH-TYPE TRANSCRIPTIONAL REGULATOR"/>
    <property type="match status" value="1"/>
</dbReference>
<dbReference type="InterPro" id="IPR036390">
    <property type="entry name" value="WH_DNA-bd_sf"/>
</dbReference>
<dbReference type="Gene3D" id="3.40.190.290">
    <property type="match status" value="1"/>
</dbReference>
<dbReference type="SUPFAM" id="SSF53850">
    <property type="entry name" value="Periplasmic binding protein-like II"/>
    <property type="match status" value="1"/>
</dbReference>
<evidence type="ECO:0000313" key="7">
    <source>
        <dbReference type="Proteomes" id="UP000182719"/>
    </source>
</evidence>
<evidence type="ECO:0000256" key="2">
    <source>
        <dbReference type="ARBA" id="ARBA00023015"/>
    </source>
</evidence>
<evidence type="ECO:0000256" key="3">
    <source>
        <dbReference type="ARBA" id="ARBA00023125"/>
    </source>
</evidence>
<reference evidence="7" key="1">
    <citation type="submission" date="2016-10" db="EMBL/GenBank/DDBJ databases">
        <authorList>
            <person name="Varghese N."/>
            <person name="Submissions S."/>
        </authorList>
    </citation>
    <scope>NUCLEOTIDE SEQUENCE [LARGE SCALE GENOMIC DNA]</scope>
    <source>
        <strain evidence="7">DSM 17044</strain>
    </source>
</reference>
<dbReference type="PRINTS" id="PR00039">
    <property type="entry name" value="HTHLYSR"/>
</dbReference>
<dbReference type="InterPro" id="IPR036388">
    <property type="entry name" value="WH-like_DNA-bd_sf"/>
</dbReference>
<dbReference type="Pfam" id="PF03466">
    <property type="entry name" value="LysR_substrate"/>
    <property type="match status" value="1"/>
</dbReference>
<dbReference type="PANTHER" id="PTHR30126:SF91">
    <property type="entry name" value="LYSR FAMILY TRANSCRIPTIONAL REGULATOR"/>
    <property type="match status" value="1"/>
</dbReference>
<evidence type="ECO:0000259" key="5">
    <source>
        <dbReference type="PROSITE" id="PS50931"/>
    </source>
</evidence>